<organism evidence="1 2">
    <name type="scientific">Arthrobacter phage Qui</name>
    <dbReference type="NCBI Taxonomy" id="2603260"/>
    <lineage>
        <taxon>Viruses</taxon>
        <taxon>Duplodnaviria</taxon>
        <taxon>Heunggongvirae</taxon>
        <taxon>Uroviricota</taxon>
        <taxon>Caudoviricetes</taxon>
        <taxon>Quivirus</taxon>
        <taxon>Quivirus qui</taxon>
    </lineage>
</organism>
<dbReference type="EMBL" id="MN183282">
    <property type="protein sequence ID" value="QED11508.1"/>
    <property type="molecule type" value="Genomic_DNA"/>
</dbReference>
<keyword evidence="2" id="KW-1185">Reference proteome</keyword>
<sequence length="90" mass="10421">MNKIKKAVATLALGTTLAVTGGTAAQVVTAENSKAQAYSYTQGPEKWQWDYFWSGGRKYCGVWAYVDYNWWEETFQAKRDGWQRLYWAYC</sequence>
<dbReference type="Proteomes" id="UP000321915">
    <property type="component" value="Segment"/>
</dbReference>
<evidence type="ECO:0000313" key="2">
    <source>
        <dbReference type="Proteomes" id="UP000321915"/>
    </source>
</evidence>
<gene>
    <name evidence="1" type="primary">17</name>
    <name evidence="1" type="ORF">SEA_QUI_17</name>
</gene>
<dbReference type="KEGG" id="vg:77936380"/>
<accession>A0A5B8WPB9</accession>
<dbReference type="RefSeq" id="YP_010660383.1">
    <property type="nucleotide sequence ID" value="NC_070877.1"/>
</dbReference>
<proteinExistence type="predicted"/>
<protein>
    <submittedName>
        <fullName evidence="1">Membrane protein</fullName>
    </submittedName>
</protein>
<reference evidence="1 2" key="1">
    <citation type="submission" date="2019-07" db="EMBL/GenBank/DDBJ databases">
        <authorList>
            <person name="Abdullah A."/>
            <person name="Lima G.C."/>
            <person name="Cuneo C.K."/>
            <person name="Ennest D.C."/>
            <person name="Fritz K.J."/>
            <person name="Johnson B.T."/>
            <person name="Larson S.M."/>
            <person name="Lemunyete M.N."/>
            <person name="Murray M.B."/>
            <person name="Osmond D.E."/>
            <person name="Patras K.A."/>
            <person name="Ransibrahmanakul S."/>
            <person name="Simpson K.A."/>
            <person name="Thull B.S."/>
            <person name="Wetzel S."/>
            <person name="Bonilla J.A."/>
            <person name="Klyczek K."/>
            <person name="Garlena R.A."/>
            <person name="Russell D.A."/>
            <person name="Pope W.H."/>
            <person name="Jacobs-Sera D."/>
            <person name="Hatfull G.F."/>
        </authorList>
    </citation>
    <scope>NUCLEOTIDE SEQUENCE [LARGE SCALE GENOMIC DNA]</scope>
</reference>
<name>A0A5B8WPB9_9CAUD</name>
<evidence type="ECO:0000313" key="1">
    <source>
        <dbReference type="EMBL" id="QED11508.1"/>
    </source>
</evidence>
<dbReference type="GeneID" id="77936380"/>